<sequence>MKITEIYFCDSNINKRRLFLAMEAAETACIAEIIHREISPDDH</sequence>
<gene>
    <name evidence="1" type="ORF">X841_06985</name>
</gene>
<dbReference type="HOGENOM" id="CLU_211690_0_0_9"/>
<dbReference type="EMBL" id="AZJT01000054">
    <property type="protein sequence ID" value="ETW89113.1"/>
    <property type="molecule type" value="Genomic_DNA"/>
</dbReference>
<reference evidence="2" key="1">
    <citation type="submission" date="2013-12" db="EMBL/GenBank/DDBJ databases">
        <title>Genome sequences of Streptococcus thermophilus strains MTH17CL396 and M17PTZA496 isolated from Fontina cheese in Valle d'Aosta region (Italy).</title>
        <authorList>
            <person name="Treu L."/>
            <person name="Giacomini A."/>
            <person name="Corich V."/>
            <person name="Vendramin V."/>
            <person name="Bovo B."/>
        </authorList>
    </citation>
    <scope>NUCLEOTIDE SEQUENCE [LARGE SCALE GENOMIC DNA]</scope>
    <source>
        <strain evidence="2">M17PTZA496</strain>
    </source>
</reference>
<name>A0A0E2QH05_STRTR</name>
<protein>
    <submittedName>
        <fullName evidence="1">Uncharacterized protein</fullName>
    </submittedName>
</protein>
<evidence type="ECO:0000313" key="2">
    <source>
        <dbReference type="Proteomes" id="UP000024559"/>
    </source>
</evidence>
<dbReference type="Proteomes" id="UP000024559">
    <property type="component" value="Chromosome"/>
</dbReference>
<dbReference type="PATRIC" id="fig|1433289.7.peg.1435"/>
<accession>A0A0E2QH05</accession>
<proteinExistence type="predicted"/>
<comment type="caution">
    <text evidence="1">The sequence shown here is derived from an EMBL/GenBank/DDBJ whole genome shotgun (WGS) entry which is preliminary data.</text>
</comment>
<dbReference type="AlphaFoldDB" id="A0A0E2QH05"/>
<dbReference type="RefSeq" id="WP_265578702.1">
    <property type="nucleotide sequence ID" value="NZ_CM002372.1"/>
</dbReference>
<evidence type="ECO:0000313" key="1">
    <source>
        <dbReference type="EMBL" id="ETW89113.1"/>
    </source>
</evidence>
<organism evidence="1 2">
    <name type="scientific">Streptococcus thermophilus M17PTZA496</name>
    <dbReference type="NCBI Taxonomy" id="1433289"/>
    <lineage>
        <taxon>Bacteria</taxon>
        <taxon>Bacillati</taxon>
        <taxon>Bacillota</taxon>
        <taxon>Bacilli</taxon>
        <taxon>Lactobacillales</taxon>
        <taxon>Streptococcaceae</taxon>
        <taxon>Streptococcus</taxon>
    </lineage>
</organism>